<reference evidence="1" key="1">
    <citation type="submission" date="2014-09" db="EMBL/GenBank/DDBJ databases">
        <authorList>
            <person name="Magalhaes I.L.F."/>
            <person name="Oliveira U."/>
            <person name="Santos F.R."/>
            <person name="Vidigal T.H.D.A."/>
            <person name="Brescovit A.D."/>
            <person name="Santos A.J."/>
        </authorList>
    </citation>
    <scope>NUCLEOTIDE SEQUENCE</scope>
    <source>
        <tissue evidence="1">Shoot tissue taken approximately 20 cm above the soil surface</tissue>
    </source>
</reference>
<protein>
    <submittedName>
        <fullName evidence="1">Uncharacterized protein</fullName>
    </submittedName>
</protein>
<name>A0A0A8ZUY5_ARUDO</name>
<sequence>MGIAVRSMKHAFCVSLVLFVI</sequence>
<proteinExistence type="predicted"/>
<accession>A0A0A8ZUY5</accession>
<dbReference type="AlphaFoldDB" id="A0A0A8ZUY5"/>
<dbReference type="EMBL" id="GBRH01256377">
    <property type="protein sequence ID" value="JAD41518.1"/>
    <property type="molecule type" value="Transcribed_RNA"/>
</dbReference>
<reference evidence="1" key="2">
    <citation type="journal article" date="2015" name="Data Brief">
        <title>Shoot transcriptome of the giant reed, Arundo donax.</title>
        <authorList>
            <person name="Barrero R.A."/>
            <person name="Guerrero F.D."/>
            <person name="Moolhuijzen P."/>
            <person name="Goolsby J.A."/>
            <person name="Tidwell J."/>
            <person name="Bellgard S.E."/>
            <person name="Bellgard M.I."/>
        </authorList>
    </citation>
    <scope>NUCLEOTIDE SEQUENCE</scope>
    <source>
        <tissue evidence="1">Shoot tissue taken approximately 20 cm above the soil surface</tissue>
    </source>
</reference>
<evidence type="ECO:0000313" key="1">
    <source>
        <dbReference type="EMBL" id="JAD41518.1"/>
    </source>
</evidence>
<organism evidence="1">
    <name type="scientific">Arundo donax</name>
    <name type="common">Giant reed</name>
    <name type="synonym">Donax arundinaceus</name>
    <dbReference type="NCBI Taxonomy" id="35708"/>
    <lineage>
        <taxon>Eukaryota</taxon>
        <taxon>Viridiplantae</taxon>
        <taxon>Streptophyta</taxon>
        <taxon>Embryophyta</taxon>
        <taxon>Tracheophyta</taxon>
        <taxon>Spermatophyta</taxon>
        <taxon>Magnoliopsida</taxon>
        <taxon>Liliopsida</taxon>
        <taxon>Poales</taxon>
        <taxon>Poaceae</taxon>
        <taxon>PACMAD clade</taxon>
        <taxon>Arundinoideae</taxon>
        <taxon>Arundineae</taxon>
        <taxon>Arundo</taxon>
    </lineage>
</organism>